<sequence>MEVKRSIIIIGAGVSGILLAHHFKKYLSHAYEFHIVEKNHDVGGTWLENTYPGCACDVPSDIYQYSFAPTREWSKLFAPSGEIQNYLSKVVSHFNLRQFIEFETKVTKCAWAEQESKWLIDTEHDGIQTTGRKFDVLINASGILNHYQYPDIPGLESYKGRLMHTADWDHSVHLAGKKVSVIGAGASAIQVIPQIRSEVKELSLYIRTPSWITKLPDCFKVDSNNHINTADDYFQRCKNIESYYNNLFPVFYRDSETQLQERQDLASWMEQRITDLELRKNLIPDYELGCRRISPGEPFLCALQEPNVKCIFDPIIACRPDGLETQDGIESSDVIIAATGFNTSFRPRFPLLGRDGVDLRDRWKDDPDSYMGIGCAGFPNYLSMLGPNCPVANGSLIGSLEAMADFFVRLLQRVDNFGVGTFAPQKSAQDDFNIQVQEFMAGAVWSGNYKSRKSGKVSAVWPGSSLHYREVLDQNRWEDWEWTYPGGRFKLWGKGESIVEKVGGDQSYYLTHGPLLENSFLAGAKLRKDLDRTRNNGPKSGYNDGSNFAQSNALEHIGCRAGVIKVTNV</sequence>
<dbReference type="Pfam" id="PF00743">
    <property type="entry name" value="FMO-like"/>
    <property type="match status" value="1"/>
</dbReference>
<gene>
    <name evidence="5" type="ORF">FB567DRAFT_593390</name>
</gene>
<dbReference type="SUPFAM" id="SSF51905">
    <property type="entry name" value="FAD/NAD(P)-binding domain"/>
    <property type="match status" value="2"/>
</dbReference>
<protein>
    <submittedName>
        <fullName evidence="5">FAD-containing monooxygenase</fullName>
    </submittedName>
</protein>
<dbReference type="PANTHER" id="PTHR42877">
    <property type="entry name" value="L-ORNITHINE N(5)-MONOOXYGENASE-RELATED"/>
    <property type="match status" value="1"/>
</dbReference>
<dbReference type="InterPro" id="IPR020946">
    <property type="entry name" value="Flavin_mOase-like"/>
</dbReference>
<evidence type="ECO:0000313" key="5">
    <source>
        <dbReference type="EMBL" id="KAH7086450.1"/>
    </source>
</evidence>
<keyword evidence="6" id="KW-1185">Reference proteome</keyword>
<dbReference type="Gene3D" id="3.50.50.60">
    <property type="entry name" value="FAD/NAD(P)-binding domain"/>
    <property type="match status" value="2"/>
</dbReference>
<dbReference type="GO" id="GO:0050660">
    <property type="term" value="F:flavin adenine dinucleotide binding"/>
    <property type="evidence" value="ECO:0007669"/>
    <property type="project" value="InterPro"/>
</dbReference>
<evidence type="ECO:0000256" key="3">
    <source>
        <dbReference type="ARBA" id="ARBA00022827"/>
    </source>
</evidence>
<comment type="similarity">
    <text evidence="1">Belongs to the FAD-binding monooxygenase family.</text>
</comment>
<dbReference type="InterPro" id="IPR051209">
    <property type="entry name" value="FAD-bind_Monooxygenase_sf"/>
</dbReference>
<keyword evidence="5" id="KW-0503">Monooxygenase</keyword>
<dbReference type="Proteomes" id="UP000813461">
    <property type="component" value="Unassembled WGS sequence"/>
</dbReference>
<accession>A0A8K0R6T0</accession>
<keyword evidence="4" id="KW-0560">Oxidoreductase</keyword>
<evidence type="ECO:0000313" key="6">
    <source>
        <dbReference type="Proteomes" id="UP000813461"/>
    </source>
</evidence>
<keyword evidence="3" id="KW-0274">FAD</keyword>
<dbReference type="EMBL" id="JAGMVJ010000011">
    <property type="protein sequence ID" value="KAH7086450.1"/>
    <property type="molecule type" value="Genomic_DNA"/>
</dbReference>
<dbReference type="PANTHER" id="PTHR42877:SF1">
    <property type="entry name" value="FAD-BINDING MONOOXYGENASE STCW"/>
    <property type="match status" value="1"/>
</dbReference>
<dbReference type="InterPro" id="IPR036188">
    <property type="entry name" value="FAD/NAD-bd_sf"/>
</dbReference>
<comment type="caution">
    <text evidence="5">The sequence shown here is derived from an EMBL/GenBank/DDBJ whole genome shotgun (WGS) entry which is preliminary data.</text>
</comment>
<evidence type="ECO:0000256" key="2">
    <source>
        <dbReference type="ARBA" id="ARBA00022630"/>
    </source>
</evidence>
<dbReference type="GO" id="GO:0050661">
    <property type="term" value="F:NADP binding"/>
    <property type="evidence" value="ECO:0007669"/>
    <property type="project" value="InterPro"/>
</dbReference>
<evidence type="ECO:0000256" key="4">
    <source>
        <dbReference type="ARBA" id="ARBA00023002"/>
    </source>
</evidence>
<dbReference type="GO" id="GO:0004499">
    <property type="term" value="F:N,N-dimethylaniline monooxygenase activity"/>
    <property type="evidence" value="ECO:0007669"/>
    <property type="project" value="InterPro"/>
</dbReference>
<dbReference type="AlphaFoldDB" id="A0A8K0R6T0"/>
<evidence type="ECO:0000256" key="1">
    <source>
        <dbReference type="ARBA" id="ARBA00010139"/>
    </source>
</evidence>
<reference evidence="5" key="1">
    <citation type="journal article" date="2021" name="Nat. Commun.">
        <title>Genetic determinants of endophytism in the Arabidopsis root mycobiome.</title>
        <authorList>
            <person name="Mesny F."/>
            <person name="Miyauchi S."/>
            <person name="Thiergart T."/>
            <person name="Pickel B."/>
            <person name="Atanasova L."/>
            <person name="Karlsson M."/>
            <person name="Huettel B."/>
            <person name="Barry K.W."/>
            <person name="Haridas S."/>
            <person name="Chen C."/>
            <person name="Bauer D."/>
            <person name="Andreopoulos W."/>
            <person name="Pangilinan J."/>
            <person name="LaButti K."/>
            <person name="Riley R."/>
            <person name="Lipzen A."/>
            <person name="Clum A."/>
            <person name="Drula E."/>
            <person name="Henrissat B."/>
            <person name="Kohler A."/>
            <person name="Grigoriev I.V."/>
            <person name="Martin F.M."/>
            <person name="Hacquard S."/>
        </authorList>
    </citation>
    <scope>NUCLEOTIDE SEQUENCE</scope>
    <source>
        <strain evidence="5">MPI-SDFR-AT-0120</strain>
    </source>
</reference>
<proteinExistence type="inferred from homology"/>
<name>A0A8K0R6T0_9PLEO</name>
<dbReference type="OrthoDB" id="74360at2759"/>
<organism evidence="5 6">
    <name type="scientific">Paraphoma chrysanthemicola</name>
    <dbReference type="NCBI Taxonomy" id="798071"/>
    <lineage>
        <taxon>Eukaryota</taxon>
        <taxon>Fungi</taxon>
        <taxon>Dikarya</taxon>
        <taxon>Ascomycota</taxon>
        <taxon>Pezizomycotina</taxon>
        <taxon>Dothideomycetes</taxon>
        <taxon>Pleosporomycetidae</taxon>
        <taxon>Pleosporales</taxon>
        <taxon>Pleosporineae</taxon>
        <taxon>Phaeosphaeriaceae</taxon>
        <taxon>Paraphoma</taxon>
    </lineage>
</organism>
<keyword evidence="2" id="KW-0285">Flavoprotein</keyword>